<dbReference type="EMBL" id="VWMK01000011">
    <property type="protein sequence ID" value="KAA3764598.1"/>
    <property type="molecule type" value="Genomic_DNA"/>
</dbReference>
<dbReference type="RefSeq" id="WP_130058293.1">
    <property type="nucleotide sequence ID" value="NZ_RCXT01000003.1"/>
</dbReference>
<dbReference type="AlphaFoldDB" id="A0A7J4XIM8"/>
<accession>A0A7J4XIM8</accession>
<sequence length="311" mass="35567">MGNYTITTGQNLYDIAMHIHGSIEGIVDLMINNPELSLDDKLQAGAQLIYTDEYVINGDIVAYNTSHIIIPASGEQHVYYKSSDYPQILEFVLDNKKTSAGIAFSGTGKIEIDWGDNTSMEVLILENVQKAVFHSFDSNISDKRRIRIYSEDVHFRKLDISAMQALSAYCNRPVSVEKFILSQAAMNISWLSLIENAYEINLTGLTTSDLLPLLRHKKLMNLDLRKISIKQQKLDEYLIALVRHYEERRNCNIILTMQPSGSYEEPRKDENGRYIITSGMEAVWIITHEEAWNSAGFWKFQIKDQIYTTEP</sequence>
<proteinExistence type="predicted"/>
<name>A0A7J4XIM8_9BACE</name>
<evidence type="ECO:0000313" key="2">
    <source>
        <dbReference type="Proteomes" id="UP000422221"/>
    </source>
</evidence>
<organism evidence="1 2">
    <name type="scientific">Bacteroides salyersiae</name>
    <dbReference type="NCBI Taxonomy" id="291644"/>
    <lineage>
        <taxon>Bacteria</taxon>
        <taxon>Pseudomonadati</taxon>
        <taxon>Bacteroidota</taxon>
        <taxon>Bacteroidia</taxon>
        <taxon>Bacteroidales</taxon>
        <taxon>Bacteroidaceae</taxon>
        <taxon>Bacteroides</taxon>
    </lineage>
</organism>
<protein>
    <submittedName>
        <fullName evidence="1">Uncharacterized protein</fullName>
    </submittedName>
</protein>
<reference evidence="1 2" key="1">
    <citation type="journal article" date="2019" name="Nat. Med.">
        <title>A library of human gut bacterial isolates paired with longitudinal multiomics data enables mechanistic microbiome research.</title>
        <authorList>
            <person name="Poyet M."/>
            <person name="Groussin M."/>
            <person name="Gibbons S.M."/>
            <person name="Avila-Pacheco J."/>
            <person name="Jiang X."/>
            <person name="Kearney S.M."/>
            <person name="Perrotta A.R."/>
            <person name="Berdy B."/>
            <person name="Zhao S."/>
            <person name="Lieberman T.D."/>
            <person name="Swanson P.K."/>
            <person name="Smith M."/>
            <person name="Roesemann S."/>
            <person name="Alexander J.E."/>
            <person name="Rich S.A."/>
            <person name="Livny J."/>
            <person name="Vlamakis H."/>
            <person name="Clish C."/>
            <person name="Bullock K."/>
            <person name="Deik A."/>
            <person name="Scott J."/>
            <person name="Pierce K.A."/>
            <person name="Xavier R.J."/>
            <person name="Alm E.J."/>
        </authorList>
    </citation>
    <scope>NUCLEOTIDE SEQUENCE [LARGE SCALE GENOMIC DNA]</scope>
    <source>
        <strain evidence="1 2">BIOML-A10</strain>
    </source>
</reference>
<dbReference type="Proteomes" id="UP000422221">
    <property type="component" value="Unassembled WGS sequence"/>
</dbReference>
<evidence type="ECO:0000313" key="1">
    <source>
        <dbReference type="EMBL" id="KAA3764598.1"/>
    </source>
</evidence>
<comment type="caution">
    <text evidence="1">The sequence shown here is derived from an EMBL/GenBank/DDBJ whole genome shotgun (WGS) entry which is preliminary data.</text>
</comment>
<gene>
    <name evidence="1" type="ORF">F3F73_12135</name>
</gene>